<accession>A0A8J1XJE3</accession>
<name>A0A8J1XJE3_OWEFU</name>
<feature type="compositionally biased region" description="Polar residues" evidence="1">
    <location>
        <begin position="92"/>
        <end position="106"/>
    </location>
</feature>
<sequence length="389" mass="40458">MTLTATMATGQPAAVEMSFDPPAVPPAQNDPFAPSGDLPTSATDQEVTAAFENDFVPTTTSKPTPTQPKTTTPTSKETVPPAKETTTSTTTVQHNTPSEPAQNETDVQCEAPIPISVTILAPSPVPPEATSEEQTQDSIIDTSSDVTVKSMQATEETLTNAPVISPTPAVLQPSPSPSPTPSPTKQLTPSVAAQPVTPQHKPASAVDDLLGMDLSGTATTDTTEPPQTQSEAIDIPKVQPDSQTSLMGSSPEMMGFQGMQQQQQGQFGVMGSSPGGTMMMGQVPMMQQQMMPGMGMMGTSPGSMMMMGGYGNMMQQGMQQQAVNPADQPKRVLTRGEKPKPRNALDALDIGMCSAFITGSPKKGGSTTGSPAHSGASDTSKSRQIIVVL</sequence>
<dbReference type="EMBL" id="CAIIXF020000011">
    <property type="protein sequence ID" value="CAH1799137.1"/>
    <property type="molecule type" value="Genomic_DNA"/>
</dbReference>
<feature type="compositionally biased region" description="Polar residues" evidence="1">
    <location>
        <begin position="136"/>
        <end position="162"/>
    </location>
</feature>
<feature type="region of interest" description="Disordered" evidence="1">
    <location>
        <begin position="1"/>
        <end position="107"/>
    </location>
</feature>
<dbReference type="AlphaFoldDB" id="A0A8J1XJE3"/>
<evidence type="ECO:0000256" key="1">
    <source>
        <dbReference type="SAM" id="MobiDB-lite"/>
    </source>
</evidence>
<keyword evidence="3" id="KW-1185">Reference proteome</keyword>
<feature type="compositionally biased region" description="Low complexity" evidence="1">
    <location>
        <begin position="56"/>
        <end position="91"/>
    </location>
</feature>
<protein>
    <submittedName>
        <fullName evidence="2">Uncharacterized protein</fullName>
    </submittedName>
</protein>
<feature type="compositionally biased region" description="Low complexity" evidence="1">
    <location>
        <begin position="359"/>
        <end position="371"/>
    </location>
</feature>
<reference evidence="2" key="1">
    <citation type="submission" date="2022-03" db="EMBL/GenBank/DDBJ databases">
        <authorList>
            <person name="Martin C."/>
        </authorList>
    </citation>
    <scope>NUCLEOTIDE SEQUENCE</scope>
</reference>
<feature type="region of interest" description="Disordered" evidence="1">
    <location>
        <begin position="119"/>
        <end position="240"/>
    </location>
</feature>
<evidence type="ECO:0000313" key="2">
    <source>
        <dbReference type="EMBL" id="CAH1799137.1"/>
    </source>
</evidence>
<dbReference type="Proteomes" id="UP000749559">
    <property type="component" value="Unassembled WGS sequence"/>
</dbReference>
<feature type="compositionally biased region" description="Low complexity" evidence="1">
    <location>
        <begin position="217"/>
        <end position="229"/>
    </location>
</feature>
<comment type="caution">
    <text evidence="2">The sequence shown here is derived from an EMBL/GenBank/DDBJ whole genome shotgun (WGS) entry which is preliminary data.</text>
</comment>
<evidence type="ECO:0000313" key="3">
    <source>
        <dbReference type="Proteomes" id="UP000749559"/>
    </source>
</evidence>
<feature type="region of interest" description="Disordered" evidence="1">
    <location>
        <begin position="359"/>
        <end position="389"/>
    </location>
</feature>
<gene>
    <name evidence="2" type="ORF">OFUS_LOCUS23185</name>
</gene>
<organism evidence="2 3">
    <name type="scientific">Owenia fusiformis</name>
    <name type="common">Polychaete worm</name>
    <dbReference type="NCBI Taxonomy" id="6347"/>
    <lineage>
        <taxon>Eukaryota</taxon>
        <taxon>Metazoa</taxon>
        <taxon>Spiralia</taxon>
        <taxon>Lophotrochozoa</taxon>
        <taxon>Annelida</taxon>
        <taxon>Polychaeta</taxon>
        <taxon>Sedentaria</taxon>
        <taxon>Canalipalpata</taxon>
        <taxon>Sabellida</taxon>
        <taxon>Oweniida</taxon>
        <taxon>Oweniidae</taxon>
        <taxon>Owenia</taxon>
    </lineage>
</organism>
<proteinExistence type="predicted"/>